<gene>
    <name evidence="3" type="ordered locus">Cd36_04660</name>
    <name evidence="4" type="ORF">CD36_04660</name>
</gene>
<dbReference type="AlphaFoldDB" id="B9W7R4"/>
<proteinExistence type="predicted"/>
<dbReference type="RefSeq" id="XP_002417135.1">
    <property type="nucleotide sequence ID" value="XM_002417090.1"/>
</dbReference>
<evidence type="ECO:0000313" key="3">
    <source>
        <dbReference type="CGD" id="CAL0000161104"/>
    </source>
</evidence>
<evidence type="ECO:0000256" key="1">
    <source>
        <dbReference type="SAM" id="Phobius"/>
    </source>
</evidence>
<organism evidence="4 5">
    <name type="scientific">Candida dubliniensis (strain CD36 / ATCC MYA-646 / CBS 7987 / NCPF 3949 / NRRL Y-17841)</name>
    <name type="common">Yeast</name>
    <dbReference type="NCBI Taxonomy" id="573826"/>
    <lineage>
        <taxon>Eukaryota</taxon>
        <taxon>Fungi</taxon>
        <taxon>Dikarya</taxon>
        <taxon>Ascomycota</taxon>
        <taxon>Saccharomycotina</taxon>
        <taxon>Pichiomycetes</taxon>
        <taxon>Debaryomycetaceae</taxon>
        <taxon>Candida/Lodderomyces clade</taxon>
        <taxon>Candida</taxon>
    </lineage>
</organism>
<dbReference type="PROSITE" id="PS50181">
    <property type="entry name" value="FBOX"/>
    <property type="match status" value="1"/>
</dbReference>
<evidence type="ECO:0000259" key="2">
    <source>
        <dbReference type="PROSITE" id="PS50181"/>
    </source>
</evidence>
<dbReference type="InterPro" id="IPR036047">
    <property type="entry name" value="F-box-like_dom_sf"/>
</dbReference>
<reference evidence="4 5" key="1">
    <citation type="journal article" date="2009" name="Genome Res.">
        <title>Comparative genomics of the fungal pathogens Candida dubliniensis and Candida albicans.</title>
        <authorList>
            <person name="Jackson A.P."/>
            <person name="Gamble J.A."/>
            <person name="Yeomans T."/>
            <person name="Moran G.P."/>
            <person name="Saunders D."/>
            <person name="Harris D."/>
            <person name="Aslett M."/>
            <person name="Barrell J.F."/>
            <person name="Butler G."/>
            <person name="Citiulo F."/>
            <person name="Coleman D.C."/>
            <person name="de Groot P.W.J."/>
            <person name="Goodwin T.J."/>
            <person name="Quail M.A."/>
            <person name="McQuillan J."/>
            <person name="Munro C.A."/>
            <person name="Pain A."/>
            <person name="Poulter R.T."/>
            <person name="Rajandream M.A."/>
            <person name="Renauld H."/>
            <person name="Spiering M.J."/>
            <person name="Tivey A."/>
            <person name="Gow N.A.R."/>
            <person name="Barrell B."/>
            <person name="Sullivan D.J."/>
            <person name="Berriman M."/>
        </authorList>
    </citation>
    <scope>NUCLEOTIDE SEQUENCE [LARGE SCALE GENOMIC DNA]</scope>
    <source>
        <strain evidence="5">CD36 / ATCC MYA-646 / CBS 7987 / NCPF 3949 / NRRL Y-17841</strain>
    </source>
</reference>
<keyword evidence="5" id="KW-1185">Reference proteome</keyword>
<dbReference type="SUPFAM" id="SSF81383">
    <property type="entry name" value="F-box domain"/>
    <property type="match status" value="1"/>
</dbReference>
<dbReference type="EMBL" id="FM992688">
    <property type="protein sequence ID" value="CAX44725.1"/>
    <property type="molecule type" value="Genomic_DNA"/>
</dbReference>
<feature type="transmembrane region" description="Helical" evidence="1">
    <location>
        <begin position="178"/>
        <end position="199"/>
    </location>
</feature>
<dbReference type="Pfam" id="PF00646">
    <property type="entry name" value="F-box"/>
    <property type="match status" value="1"/>
</dbReference>
<feature type="domain" description="F-box" evidence="2">
    <location>
        <begin position="5"/>
        <end position="50"/>
    </location>
</feature>
<keyword evidence="1" id="KW-0812">Transmembrane</keyword>
<dbReference type="GeneID" id="8044670"/>
<dbReference type="VEuPathDB" id="FungiDB:CD36_04660"/>
<dbReference type="OrthoDB" id="4027021at2759"/>
<accession>B9W7R4</accession>
<evidence type="ECO:0000313" key="5">
    <source>
        <dbReference type="Proteomes" id="UP000002605"/>
    </source>
</evidence>
<keyword evidence="1" id="KW-1133">Transmembrane helix</keyword>
<name>B9W7R4_CANDC</name>
<dbReference type="KEGG" id="cdu:CD36_04660"/>
<protein>
    <recommendedName>
        <fullName evidence="2">F-box domain-containing protein</fullName>
    </recommendedName>
</protein>
<evidence type="ECO:0000313" key="4">
    <source>
        <dbReference type="EMBL" id="CAX44725.1"/>
    </source>
</evidence>
<dbReference type="SMART" id="SM00256">
    <property type="entry name" value="FBOX"/>
    <property type="match status" value="1"/>
</dbReference>
<keyword evidence="1" id="KW-0472">Membrane</keyword>
<dbReference type="HOGENOM" id="CLU_1175261_0_0_1"/>
<sequence>MKSTFVSIVDFPDELLEKIVNSLNQKDLIQLALTHPRFSKICQDSLLRRIYIYNDDKYFKFTKKATYIQECMHMTIVGLSNFLKLLTSPNFQPSLIKEIIIANDDNAYLQYFELMERQQLPVKYDRIKDIDIRNWLGDNKLSRKTKLAIELAELKRRSQFVATINQNKTNYYDSNDQFIVIIAIIFIFVGVLFFIALWGNKWDLQMVNSLLNGSNPFGISKIDNTKKLFTSLLWDS</sequence>
<dbReference type="InterPro" id="IPR001810">
    <property type="entry name" value="F-box_dom"/>
</dbReference>
<dbReference type="Proteomes" id="UP000002605">
    <property type="component" value="Chromosome 1"/>
</dbReference>
<dbReference type="CGD" id="CAL0000161104">
    <property type="gene designation" value="Cd36_04660"/>
</dbReference>